<evidence type="ECO:0000256" key="1">
    <source>
        <dbReference type="ARBA" id="ARBA00009005"/>
    </source>
</evidence>
<feature type="compositionally biased region" description="Polar residues" evidence="2">
    <location>
        <begin position="307"/>
        <end position="322"/>
    </location>
</feature>
<comment type="similarity">
    <text evidence="1">Belongs to the peptidase C14B family.</text>
</comment>
<feature type="region of interest" description="Disordered" evidence="2">
    <location>
        <begin position="292"/>
        <end position="378"/>
    </location>
</feature>
<sequence>MHGDMVLDTWRHRNVETGRIGIPGAGYAMSAVGGGFGQHLGTLDNTFTALESDRALAYGPISRNALDGGVHVGDLHHQVGLSPNLDVNIHGPALQRSMAELSHRRKTAIKAAFRRIDRGQGWVSLQEFTRTLQQLSHLGHLDQQRVIHAICGGVGSRVTYTQFLGYYQALSCDIQRDRDFEDLMRHHWGFPEVSDMLDDMKNKFAMVGLAYTFRQYMEKSGSPDLSLESFQHAMSDVGIRYSQQDMSRMFEAFNGDSSPRNTIGILKFTTHLTSAPRPSTPEETLYGTAHFSEVPSQGGTHPFPSPVHTSLATSLHGSQQPQVAPPETQYAHGNFHEHPPLAPPEDDDDPSPAPTETGCHPDPPHAPPEDDGGETAPPEKVTAAEHAEVEEVQLAPLEQPHHGAGHQSSSDQSLSYTSGGAHHSFSGGLAGGHSFHAGGHGNVAAPSSGHAWNLVSHSAQHHGGLLGHNESYNTLLGNGGCHQHGDAVVSGRKRALTVGINYIGTQAQLAGCINDSDTFVVFLTQHLGFDHGDIRQLRDDQQQRMPSKKNISTALGWLVNGARPGDHLFFHYSGHGSQQRDNDGDEMDGKDETIVPVDYQRHGMLSDDELRHLLARPLPKGARLTVVLDCCHSGTGMDLPYKVIIDASGQSTDVKKKSAHKMPRLSDADICMVSGCRDTQTSADIQAGAAGNDQAAGAMTTAFLNVMRKSPELSFHQVLFEMRRFLKERGYQQVPQLSSEHFLNLTECFMPEARKPETGPLPSLRPPARRALSVGINYTCLPRGHGRLSGCINDSDTMVGILRDTFGFQETQIRRLRDDRQDMMPTKANMLAQLHWLTAGAGPGDEMFFHYSGHGGQQSDTTGDEADGKDETLIPFDFQTQGQLTDDELHSALIRSLPSHCRLWVVLDCCHSGTALDLRFKLRVSGDGRTATFRKTSSRPGVPASKAEILLISGCKDSQTSADVQSGQLGNARAAGAMTTALRHCLSPTISCEDLIIRMRRYLKQNHFDQVPQMSSEQFISLDCSFVNYQENRQNKRALCSAARALPISSSVTTSPTGVLNTVPTDVDRIQQLEEELALLQKAHSRSPKKQVPGKVAGPLGTVGLRVALGASPTRFGPRYF</sequence>
<dbReference type="PANTHER" id="PTHR48104:SF30">
    <property type="entry name" value="METACASPASE-1"/>
    <property type="match status" value="1"/>
</dbReference>
<dbReference type="SUPFAM" id="SSF47473">
    <property type="entry name" value="EF-hand"/>
    <property type="match status" value="1"/>
</dbReference>
<protein>
    <recommendedName>
        <fullName evidence="3">Peptidase C14 caspase domain-containing protein</fullName>
    </recommendedName>
</protein>
<dbReference type="Gene3D" id="3.40.50.12660">
    <property type="match status" value="2"/>
</dbReference>
<feature type="domain" description="Peptidase C14 caspase" evidence="3">
    <location>
        <begin position="769"/>
        <end position="1017"/>
    </location>
</feature>
<evidence type="ECO:0000313" key="4">
    <source>
        <dbReference type="EMBL" id="CAD8843251.1"/>
    </source>
</evidence>
<feature type="domain" description="Peptidase C14 caspase" evidence="3">
    <location>
        <begin position="492"/>
        <end position="741"/>
    </location>
</feature>
<feature type="compositionally biased region" description="Low complexity" evidence="2">
    <location>
        <begin position="408"/>
        <end position="420"/>
    </location>
</feature>
<dbReference type="GO" id="GO:0005737">
    <property type="term" value="C:cytoplasm"/>
    <property type="evidence" value="ECO:0007669"/>
    <property type="project" value="TreeGrafter"/>
</dbReference>
<dbReference type="EMBL" id="HBFQ01024863">
    <property type="protein sequence ID" value="CAD8843251.1"/>
    <property type="molecule type" value="Transcribed_RNA"/>
</dbReference>
<dbReference type="GO" id="GO:0004197">
    <property type="term" value="F:cysteine-type endopeptidase activity"/>
    <property type="evidence" value="ECO:0007669"/>
    <property type="project" value="InterPro"/>
</dbReference>
<dbReference type="GO" id="GO:0006508">
    <property type="term" value="P:proteolysis"/>
    <property type="evidence" value="ECO:0007669"/>
    <property type="project" value="InterPro"/>
</dbReference>
<gene>
    <name evidence="4" type="ORF">NSCI0253_LOCUS17599</name>
</gene>
<dbReference type="Gene3D" id="1.10.238.10">
    <property type="entry name" value="EF-hand"/>
    <property type="match status" value="1"/>
</dbReference>
<proteinExistence type="inferred from homology"/>
<evidence type="ECO:0000256" key="2">
    <source>
        <dbReference type="SAM" id="MobiDB-lite"/>
    </source>
</evidence>
<accession>A0A7S1A656</accession>
<reference evidence="4" key="1">
    <citation type="submission" date="2021-01" db="EMBL/GenBank/DDBJ databases">
        <authorList>
            <person name="Corre E."/>
            <person name="Pelletier E."/>
            <person name="Niang G."/>
            <person name="Scheremetjew M."/>
            <person name="Finn R."/>
            <person name="Kale V."/>
            <person name="Holt S."/>
            <person name="Cochrane G."/>
            <person name="Meng A."/>
            <person name="Brown T."/>
            <person name="Cohen L."/>
        </authorList>
    </citation>
    <scope>NUCLEOTIDE SEQUENCE</scope>
</reference>
<dbReference type="AlphaFoldDB" id="A0A7S1A656"/>
<name>A0A7S1A656_NOCSC</name>
<dbReference type="Pfam" id="PF00656">
    <property type="entry name" value="Peptidase_C14"/>
    <property type="match status" value="2"/>
</dbReference>
<dbReference type="InterPro" id="IPR011600">
    <property type="entry name" value="Pept_C14_caspase"/>
</dbReference>
<organism evidence="4">
    <name type="scientific">Noctiluca scintillans</name>
    <name type="common">Sea sparkle</name>
    <name type="synonym">Red tide dinoflagellate</name>
    <dbReference type="NCBI Taxonomy" id="2966"/>
    <lineage>
        <taxon>Eukaryota</taxon>
        <taxon>Sar</taxon>
        <taxon>Alveolata</taxon>
        <taxon>Dinophyceae</taxon>
        <taxon>Noctilucales</taxon>
        <taxon>Noctilucaceae</taxon>
        <taxon>Noctiluca</taxon>
    </lineage>
</organism>
<feature type="region of interest" description="Disordered" evidence="2">
    <location>
        <begin position="400"/>
        <end position="420"/>
    </location>
</feature>
<dbReference type="InterPro" id="IPR011992">
    <property type="entry name" value="EF-hand-dom_pair"/>
</dbReference>
<evidence type="ECO:0000259" key="3">
    <source>
        <dbReference type="Pfam" id="PF00656"/>
    </source>
</evidence>
<dbReference type="PANTHER" id="PTHR48104">
    <property type="entry name" value="METACASPASE-4"/>
    <property type="match status" value="1"/>
</dbReference>
<dbReference type="InterPro" id="IPR050452">
    <property type="entry name" value="Metacaspase"/>
</dbReference>